<protein>
    <submittedName>
        <fullName evidence="5">Cystathionine gamma-lyase</fullName>
        <ecNumber evidence="5">4.4.1.1</ecNumber>
    </submittedName>
</protein>
<dbReference type="EC" id="4.4.1.1" evidence="5"/>
<dbReference type="InterPro" id="IPR054542">
    <property type="entry name" value="Cys_met_metab_PP"/>
</dbReference>
<dbReference type="CDD" id="cd00614">
    <property type="entry name" value="CGS_like"/>
    <property type="match status" value="1"/>
</dbReference>
<name>A0ABU3H5Y7_9BACL</name>
<dbReference type="PANTHER" id="PTHR11808:SF80">
    <property type="entry name" value="CYSTATHIONINE GAMMA-LYASE"/>
    <property type="match status" value="1"/>
</dbReference>
<dbReference type="EMBL" id="JAUSUY010000006">
    <property type="protein sequence ID" value="MDT3426224.1"/>
    <property type="molecule type" value="Genomic_DNA"/>
</dbReference>
<evidence type="ECO:0000256" key="2">
    <source>
        <dbReference type="ARBA" id="ARBA00009077"/>
    </source>
</evidence>
<keyword evidence="6" id="KW-1185">Reference proteome</keyword>
<dbReference type="Gene3D" id="3.90.1150.10">
    <property type="entry name" value="Aspartate Aminotransferase, domain 1"/>
    <property type="match status" value="1"/>
</dbReference>
<evidence type="ECO:0000256" key="1">
    <source>
        <dbReference type="ARBA" id="ARBA00001933"/>
    </source>
</evidence>
<dbReference type="SUPFAM" id="SSF53383">
    <property type="entry name" value="PLP-dependent transferases"/>
    <property type="match status" value="1"/>
</dbReference>
<evidence type="ECO:0000256" key="3">
    <source>
        <dbReference type="ARBA" id="ARBA00022898"/>
    </source>
</evidence>
<dbReference type="Proteomes" id="UP001248709">
    <property type="component" value="Unassembled WGS sequence"/>
</dbReference>
<dbReference type="RefSeq" id="WP_025702963.1">
    <property type="nucleotide sequence ID" value="NZ_JAUSUY010000006.1"/>
</dbReference>
<comment type="cofactor">
    <cofactor evidence="1 4">
        <name>pyridoxal 5'-phosphate</name>
        <dbReference type="ChEBI" id="CHEBI:597326"/>
    </cofactor>
</comment>
<accession>A0ABU3H5Y7</accession>
<organism evidence="5 6">
    <name type="scientific">Paenibacillus forsythiae</name>
    <dbReference type="NCBI Taxonomy" id="365616"/>
    <lineage>
        <taxon>Bacteria</taxon>
        <taxon>Bacillati</taxon>
        <taxon>Bacillota</taxon>
        <taxon>Bacilli</taxon>
        <taxon>Bacillales</taxon>
        <taxon>Paenibacillaceae</taxon>
        <taxon>Paenibacillus</taxon>
    </lineage>
</organism>
<comment type="similarity">
    <text evidence="2 4">Belongs to the trans-sulfuration enzymes family.</text>
</comment>
<evidence type="ECO:0000313" key="5">
    <source>
        <dbReference type="EMBL" id="MDT3426224.1"/>
    </source>
</evidence>
<dbReference type="PIRSF" id="PIRSF001434">
    <property type="entry name" value="CGS"/>
    <property type="match status" value="1"/>
</dbReference>
<keyword evidence="3 4" id="KW-0663">Pyridoxal phosphate</keyword>
<dbReference type="Gene3D" id="3.40.640.10">
    <property type="entry name" value="Type I PLP-dependent aspartate aminotransferase-like (Major domain)"/>
    <property type="match status" value="1"/>
</dbReference>
<dbReference type="InterPro" id="IPR015422">
    <property type="entry name" value="PyrdxlP-dep_Trfase_small"/>
</dbReference>
<reference evidence="5 6" key="1">
    <citation type="submission" date="2023-07" db="EMBL/GenBank/DDBJ databases">
        <title>Genomic Encyclopedia of Type Strains, Phase IV (KMG-IV): sequencing the most valuable type-strain genomes for metagenomic binning, comparative biology and taxonomic classification.</title>
        <authorList>
            <person name="Goeker M."/>
        </authorList>
    </citation>
    <scope>NUCLEOTIDE SEQUENCE [LARGE SCALE GENOMIC DNA]</scope>
    <source>
        <strain evidence="5 6">T98</strain>
    </source>
</reference>
<dbReference type="Pfam" id="PF01053">
    <property type="entry name" value="Cys_Met_Meta_PP"/>
    <property type="match status" value="1"/>
</dbReference>
<comment type="caution">
    <text evidence="5">The sequence shown here is derived from an EMBL/GenBank/DDBJ whole genome shotgun (WGS) entry which is preliminary data.</text>
</comment>
<dbReference type="InterPro" id="IPR015421">
    <property type="entry name" value="PyrdxlP-dep_Trfase_major"/>
</dbReference>
<dbReference type="PANTHER" id="PTHR11808">
    <property type="entry name" value="TRANS-SULFURATION ENZYME FAMILY MEMBER"/>
    <property type="match status" value="1"/>
</dbReference>
<dbReference type="InterPro" id="IPR015424">
    <property type="entry name" value="PyrdxlP-dep_Trfase"/>
</dbReference>
<proteinExistence type="inferred from homology"/>
<dbReference type="PROSITE" id="PS00868">
    <property type="entry name" value="CYS_MET_METAB_PP"/>
    <property type="match status" value="1"/>
</dbReference>
<keyword evidence="5" id="KW-0456">Lyase</keyword>
<evidence type="ECO:0000313" key="6">
    <source>
        <dbReference type="Proteomes" id="UP001248709"/>
    </source>
</evidence>
<sequence length="397" mass="44139">MTVHTEYERHEETLLLHSGEDQSHFYYNAVVPPIFQTSLFSSGTYEEFRNTINHENESYCYTRYGNPNFDIVCDKIAVMEQGDGAVLTSSGVSALTIAIMANAEIGMHVVAIDNLYGPTRSFLEHLKEVLRIQVAYVSGESLEEIEAAMTSATRLVVLESPVSTTFGVQDLRGIAALCKPRGIVTLIDNSYSTPLFQKPLKLGIDIVVHSATKFLSGHSDTIGGVIVSKEPQLKRIRKQHKLIGSSPSPFEAWLILRGLRTLPIRMKEHARNALAVAEFLESHPKIGRVRYPALPSFPQYELARSQMSGFASLFSFEINTAEENMPKFFGALHLIKLGLSWGGFESICVPPLVSFGKGIDEEAFAKRGITHQLVRLHVGLENPEDLIHELDRALKEV</sequence>
<evidence type="ECO:0000256" key="4">
    <source>
        <dbReference type="RuleBase" id="RU362118"/>
    </source>
</evidence>
<gene>
    <name evidence="5" type="ORF">J2Z22_001750</name>
</gene>
<dbReference type="GO" id="GO:0016829">
    <property type="term" value="F:lyase activity"/>
    <property type="evidence" value="ECO:0007669"/>
    <property type="project" value="UniProtKB-KW"/>
</dbReference>
<dbReference type="InterPro" id="IPR000277">
    <property type="entry name" value="Cys/Met-Metab_PyrdxlP-dep_enz"/>
</dbReference>